<dbReference type="GO" id="GO:0046872">
    <property type="term" value="F:metal ion binding"/>
    <property type="evidence" value="ECO:0007669"/>
    <property type="project" value="UniProtKB-KW"/>
</dbReference>
<dbReference type="Pfam" id="PF01435">
    <property type="entry name" value="Peptidase_M48"/>
    <property type="match status" value="1"/>
</dbReference>
<dbReference type="PANTHER" id="PTHR22726:SF18">
    <property type="entry name" value="PEPTIDASE M48 DOMAIN-CONTAINING PROTEIN"/>
    <property type="match status" value="1"/>
</dbReference>
<keyword evidence="8" id="KW-0472">Membrane</keyword>
<dbReference type="InterPro" id="IPR001915">
    <property type="entry name" value="Peptidase_M48"/>
</dbReference>
<keyword evidence="8" id="KW-0812">Transmembrane</keyword>
<name>A0AAW0GCL7_9APHY</name>
<keyword evidence="4" id="KW-0378">Hydrolase</keyword>
<dbReference type="InterPro" id="IPR051156">
    <property type="entry name" value="Mito/Outer_Membr_Metalloprot"/>
</dbReference>
<organism evidence="10 11">
    <name type="scientific">Cerrena zonata</name>
    <dbReference type="NCBI Taxonomy" id="2478898"/>
    <lineage>
        <taxon>Eukaryota</taxon>
        <taxon>Fungi</taxon>
        <taxon>Dikarya</taxon>
        <taxon>Basidiomycota</taxon>
        <taxon>Agaricomycotina</taxon>
        <taxon>Agaricomycetes</taxon>
        <taxon>Polyporales</taxon>
        <taxon>Cerrenaceae</taxon>
        <taxon>Cerrena</taxon>
    </lineage>
</organism>
<accession>A0AAW0GCL7</accession>
<evidence type="ECO:0000256" key="7">
    <source>
        <dbReference type="SAM" id="MobiDB-lite"/>
    </source>
</evidence>
<feature type="transmembrane region" description="Helical" evidence="8">
    <location>
        <begin position="142"/>
        <end position="163"/>
    </location>
</feature>
<dbReference type="Proteomes" id="UP001385951">
    <property type="component" value="Unassembled WGS sequence"/>
</dbReference>
<evidence type="ECO:0000259" key="9">
    <source>
        <dbReference type="Pfam" id="PF01435"/>
    </source>
</evidence>
<gene>
    <name evidence="10" type="ORF">QCA50_006168</name>
</gene>
<evidence type="ECO:0000256" key="4">
    <source>
        <dbReference type="ARBA" id="ARBA00022801"/>
    </source>
</evidence>
<keyword evidence="3" id="KW-0479">Metal-binding</keyword>
<feature type="region of interest" description="Disordered" evidence="7">
    <location>
        <begin position="492"/>
        <end position="519"/>
    </location>
</feature>
<feature type="domain" description="Peptidase M48" evidence="9">
    <location>
        <begin position="291"/>
        <end position="534"/>
    </location>
</feature>
<keyword evidence="8" id="KW-1133">Transmembrane helix</keyword>
<evidence type="ECO:0000313" key="10">
    <source>
        <dbReference type="EMBL" id="KAK7691065.1"/>
    </source>
</evidence>
<keyword evidence="5" id="KW-0862">Zinc</keyword>
<evidence type="ECO:0000256" key="3">
    <source>
        <dbReference type="ARBA" id="ARBA00022723"/>
    </source>
</evidence>
<sequence>MLRPLIRTPVSRIATRSFSREYHRSAPQFCPTRRLGNAYRTFLNVEAQRPNVFAAAVIGGRRTFHATRPNQGGPLWGVLAGLLKTSTALEFARTATRVAVTFIPLILLKNHKSRRKLQHAATTGEILGEKDLIVKRIRNRTLLFHALMFTPFILFWATILASLERTPLTGRWRLILLSPEEEDQIAAQLAGSGWYAAVEDILSKDGPTQVISHEDWRYKWVQDTLRRLENVIPILQRERDLEPKWLECGPDDVPLPPPADYPLRPRPRASEYIRRFAELSCARTVKSAPHAIAGPPYSLMLVDKAESQNAFSYGFGPHGGGGIVVFSGFLDQVLKRQAELNIENHPTSAEQPKSWLSSIFGGLRSTPPPTSFASAPSEQQTSELAILLAHELSHLILAHHLETLSSTSVIYPGVISIVTDVVRALIFPITMLFGPFINDALAGMGKAGSGEFAEIAEYCTSQKQEVEADIVSARLLAHAGFDPRHAVRFWEGRQDDEQAGECNANPRKEDSRPMRWSGSSHPINEVRLARLKEELWRWEEAREKARIRNQEQLSS</sequence>
<reference evidence="10 11" key="1">
    <citation type="submission" date="2022-09" db="EMBL/GenBank/DDBJ databases">
        <authorList>
            <person name="Palmer J.M."/>
        </authorList>
    </citation>
    <scope>NUCLEOTIDE SEQUENCE [LARGE SCALE GENOMIC DNA]</scope>
    <source>
        <strain evidence="10 11">DSM 7382</strain>
    </source>
</reference>
<dbReference type="GO" id="GO:0005743">
    <property type="term" value="C:mitochondrial inner membrane"/>
    <property type="evidence" value="ECO:0007669"/>
    <property type="project" value="TreeGrafter"/>
</dbReference>
<keyword evidence="2" id="KW-0645">Protease</keyword>
<evidence type="ECO:0000256" key="8">
    <source>
        <dbReference type="SAM" id="Phobius"/>
    </source>
</evidence>
<dbReference type="EMBL" id="JASBNA010000006">
    <property type="protein sequence ID" value="KAK7691065.1"/>
    <property type="molecule type" value="Genomic_DNA"/>
</dbReference>
<comment type="cofactor">
    <cofactor evidence="1">
        <name>Zn(2+)</name>
        <dbReference type="ChEBI" id="CHEBI:29105"/>
    </cofactor>
</comment>
<dbReference type="GO" id="GO:0004222">
    <property type="term" value="F:metalloendopeptidase activity"/>
    <property type="evidence" value="ECO:0007669"/>
    <property type="project" value="InterPro"/>
</dbReference>
<keyword evidence="11" id="KW-1185">Reference proteome</keyword>
<dbReference type="AlphaFoldDB" id="A0AAW0GCL7"/>
<comment type="caution">
    <text evidence="10">The sequence shown here is derived from an EMBL/GenBank/DDBJ whole genome shotgun (WGS) entry which is preliminary data.</text>
</comment>
<evidence type="ECO:0000256" key="5">
    <source>
        <dbReference type="ARBA" id="ARBA00022833"/>
    </source>
</evidence>
<dbReference type="GO" id="GO:0034982">
    <property type="term" value="P:mitochondrial protein processing"/>
    <property type="evidence" value="ECO:0007669"/>
    <property type="project" value="TreeGrafter"/>
</dbReference>
<evidence type="ECO:0000256" key="1">
    <source>
        <dbReference type="ARBA" id="ARBA00001947"/>
    </source>
</evidence>
<dbReference type="GO" id="GO:0006515">
    <property type="term" value="P:protein quality control for misfolded or incompletely synthesized proteins"/>
    <property type="evidence" value="ECO:0007669"/>
    <property type="project" value="TreeGrafter"/>
</dbReference>
<evidence type="ECO:0000256" key="2">
    <source>
        <dbReference type="ARBA" id="ARBA00022670"/>
    </source>
</evidence>
<evidence type="ECO:0000313" key="11">
    <source>
        <dbReference type="Proteomes" id="UP001385951"/>
    </source>
</evidence>
<proteinExistence type="predicted"/>
<keyword evidence="6" id="KW-0482">Metalloprotease</keyword>
<evidence type="ECO:0000256" key="6">
    <source>
        <dbReference type="ARBA" id="ARBA00023049"/>
    </source>
</evidence>
<dbReference type="PANTHER" id="PTHR22726">
    <property type="entry name" value="METALLOENDOPEPTIDASE OMA1"/>
    <property type="match status" value="1"/>
</dbReference>
<protein>
    <recommendedName>
        <fullName evidence="9">Peptidase M48 domain-containing protein</fullName>
    </recommendedName>
</protein>